<feature type="region of interest" description="Disordered" evidence="5">
    <location>
        <begin position="149"/>
        <end position="237"/>
    </location>
</feature>
<feature type="region of interest" description="Disordered" evidence="5">
    <location>
        <begin position="286"/>
        <end position="393"/>
    </location>
</feature>
<feature type="compositionally biased region" description="Polar residues" evidence="5">
    <location>
        <begin position="28"/>
        <end position="45"/>
    </location>
</feature>
<dbReference type="InterPro" id="IPR005522">
    <property type="entry name" value="IPK"/>
</dbReference>
<dbReference type="Proteomes" id="UP000799302">
    <property type="component" value="Unassembled WGS sequence"/>
</dbReference>
<dbReference type="GO" id="GO:0008440">
    <property type="term" value="F:inositol-1,4,5-trisphosphate 3-kinase activity"/>
    <property type="evidence" value="ECO:0007669"/>
    <property type="project" value="TreeGrafter"/>
</dbReference>
<dbReference type="GO" id="GO:0046854">
    <property type="term" value="P:phosphatidylinositol phosphate biosynthetic process"/>
    <property type="evidence" value="ECO:0007669"/>
    <property type="project" value="TreeGrafter"/>
</dbReference>
<dbReference type="PANTHER" id="PTHR12400:SF21">
    <property type="entry name" value="KINASE"/>
    <property type="match status" value="1"/>
</dbReference>
<feature type="compositionally biased region" description="Basic and acidic residues" evidence="5">
    <location>
        <begin position="693"/>
        <end position="706"/>
    </location>
</feature>
<gene>
    <name evidence="6" type="ORF">BT63DRAFT_456789</name>
</gene>
<evidence type="ECO:0000313" key="6">
    <source>
        <dbReference type="EMBL" id="KAF2667493.1"/>
    </source>
</evidence>
<dbReference type="OrthoDB" id="2573163at2759"/>
<keyword evidence="2 4" id="KW-0808">Transferase</keyword>
<feature type="compositionally biased region" description="Polar residues" evidence="5">
    <location>
        <begin position="377"/>
        <end position="388"/>
    </location>
</feature>
<feature type="region of interest" description="Disordered" evidence="5">
    <location>
        <begin position="1275"/>
        <end position="1304"/>
    </location>
</feature>
<organism evidence="6 7">
    <name type="scientific">Microthyrium microscopicum</name>
    <dbReference type="NCBI Taxonomy" id="703497"/>
    <lineage>
        <taxon>Eukaryota</taxon>
        <taxon>Fungi</taxon>
        <taxon>Dikarya</taxon>
        <taxon>Ascomycota</taxon>
        <taxon>Pezizomycotina</taxon>
        <taxon>Dothideomycetes</taxon>
        <taxon>Dothideomycetes incertae sedis</taxon>
        <taxon>Microthyriales</taxon>
        <taxon>Microthyriaceae</taxon>
        <taxon>Microthyrium</taxon>
    </lineage>
</organism>
<feature type="region of interest" description="Disordered" evidence="5">
    <location>
        <begin position="669"/>
        <end position="709"/>
    </location>
</feature>
<feature type="region of interest" description="Disordered" evidence="5">
    <location>
        <begin position="405"/>
        <end position="466"/>
    </location>
</feature>
<comment type="similarity">
    <text evidence="1 4">Belongs to the inositol phosphokinase (IPK) family.</text>
</comment>
<evidence type="ECO:0000256" key="3">
    <source>
        <dbReference type="ARBA" id="ARBA00022777"/>
    </source>
</evidence>
<feature type="compositionally biased region" description="Polar residues" evidence="5">
    <location>
        <begin position="160"/>
        <end position="173"/>
    </location>
</feature>
<dbReference type="GO" id="GO:0032958">
    <property type="term" value="P:inositol phosphate biosynthetic process"/>
    <property type="evidence" value="ECO:0007669"/>
    <property type="project" value="InterPro"/>
</dbReference>
<feature type="region of interest" description="Disordered" evidence="5">
    <location>
        <begin position="1"/>
        <end position="68"/>
    </location>
</feature>
<dbReference type="GO" id="GO:0005737">
    <property type="term" value="C:cytoplasm"/>
    <property type="evidence" value="ECO:0007669"/>
    <property type="project" value="TreeGrafter"/>
</dbReference>
<dbReference type="GO" id="GO:0000824">
    <property type="term" value="F:inositol-1,4,5,6-tetrakisphosphate 3-kinase activity"/>
    <property type="evidence" value="ECO:0007669"/>
    <property type="project" value="TreeGrafter"/>
</dbReference>
<feature type="compositionally biased region" description="Polar residues" evidence="5">
    <location>
        <begin position="187"/>
        <end position="199"/>
    </location>
</feature>
<feature type="region of interest" description="Disordered" evidence="5">
    <location>
        <begin position="1161"/>
        <end position="1202"/>
    </location>
</feature>
<keyword evidence="7" id="KW-1185">Reference proteome</keyword>
<evidence type="ECO:0000256" key="4">
    <source>
        <dbReference type="RuleBase" id="RU363090"/>
    </source>
</evidence>
<dbReference type="SUPFAM" id="SSF56104">
    <property type="entry name" value="SAICAR synthase-like"/>
    <property type="match status" value="1"/>
</dbReference>
<dbReference type="InterPro" id="IPR038286">
    <property type="entry name" value="IPK_sf"/>
</dbReference>
<feature type="compositionally biased region" description="Basic and acidic residues" evidence="5">
    <location>
        <begin position="333"/>
        <end position="343"/>
    </location>
</feature>
<keyword evidence="3 4" id="KW-0418">Kinase</keyword>
<accession>A0A6A6U863</accession>
<evidence type="ECO:0000313" key="7">
    <source>
        <dbReference type="Proteomes" id="UP000799302"/>
    </source>
</evidence>
<evidence type="ECO:0000256" key="5">
    <source>
        <dbReference type="SAM" id="MobiDB-lite"/>
    </source>
</evidence>
<feature type="compositionally biased region" description="Low complexity" evidence="5">
    <location>
        <begin position="149"/>
        <end position="159"/>
    </location>
</feature>
<protein>
    <recommendedName>
        <fullName evidence="4">Kinase</fullName>
        <ecNumber evidence="4">2.7.-.-</ecNumber>
    </recommendedName>
</protein>
<feature type="compositionally biased region" description="Polar residues" evidence="5">
    <location>
        <begin position="213"/>
        <end position="229"/>
    </location>
</feature>
<feature type="region of interest" description="Disordered" evidence="5">
    <location>
        <begin position="537"/>
        <end position="605"/>
    </location>
</feature>
<dbReference type="PANTHER" id="PTHR12400">
    <property type="entry name" value="INOSITOL POLYPHOSPHATE KINASE"/>
    <property type="match status" value="1"/>
</dbReference>
<feature type="compositionally biased region" description="Acidic residues" evidence="5">
    <location>
        <begin position="582"/>
        <end position="592"/>
    </location>
</feature>
<feature type="compositionally biased region" description="Polar residues" evidence="5">
    <location>
        <begin position="683"/>
        <end position="692"/>
    </location>
</feature>
<feature type="compositionally biased region" description="Basic and acidic residues" evidence="5">
    <location>
        <begin position="309"/>
        <end position="324"/>
    </location>
</feature>
<proteinExistence type="inferred from homology"/>
<dbReference type="Gene3D" id="3.30.470.160">
    <property type="entry name" value="Inositol polyphosphate kinase"/>
    <property type="match status" value="1"/>
</dbReference>
<dbReference type="EMBL" id="MU004237">
    <property type="protein sequence ID" value="KAF2667493.1"/>
    <property type="molecule type" value="Genomic_DNA"/>
</dbReference>
<dbReference type="EC" id="2.7.-.-" evidence="4"/>
<dbReference type="GO" id="GO:0005634">
    <property type="term" value="C:nucleus"/>
    <property type="evidence" value="ECO:0007669"/>
    <property type="project" value="TreeGrafter"/>
</dbReference>
<name>A0A6A6U863_9PEZI</name>
<reference evidence="6" key="1">
    <citation type="journal article" date="2020" name="Stud. Mycol.">
        <title>101 Dothideomycetes genomes: a test case for predicting lifestyles and emergence of pathogens.</title>
        <authorList>
            <person name="Haridas S."/>
            <person name="Albert R."/>
            <person name="Binder M."/>
            <person name="Bloem J."/>
            <person name="Labutti K."/>
            <person name="Salamov A."/>
            <person name="Andreopoulos B."/>
            <person name="Baker S."/>
            <person name="Barry K."/>
            <person name="Bills G."/>
            <person name="Bluhm B."/>
            <person name="Cannon C."/>
            <person name="Castanera R."/>
            <person name="Culley D."/>
            <person name="Daum C."/>
            <person name="Ezra D."/>
            <person name="Gonzalez J."/>
            <person name="Henrissat B."/>
            <person name="Kuo A."/>
            <person name="Liang C."/>
            <person name="Lipzen A."/>
            <person name="Lutzoni F."/>
            <person name="Magnuson J."/>
            <person name="Mondo S."/>
            <person name="Nolan M."/>
            <person name="Ohm R."/>
            <person name="Pangilinan J."/>
            <person name="Park H.-J."/>
            <person name="Ramirez L."/>
            <person name="Alfaro M."/>
            <person name="Sun H."/>
            <person name="Tritt A."/>
            <person name="Yoshinaga Y."/>
            <person name="Zwiers L.-H."/>
            <person name="Turgeon B."/>
            <person name="Goodwin S."/>
            <person name="Spatafora J."/>
            <person name="Crous P."/>
            <person name="Grigoriev I."/>
        </authorList>
    </citation>
    <scope>NUCLEOTIDE SEQUENCE</scope>
    <source>
        <strain evidence="6">CBS 115976</strain>
    </source>
</reference>
<evidence type="ECO:0000256" key="1">
    <source>
        <dbReference type="ARBA" id="ARBA00007374"/>
    </source>
</evidence>
<feature type="compositionally biased region" description="Polar residues" evidence="5">
    <location>
        <begin position="963"/>
        <end position="975"/>
    </location>
</feature>
<feature type="compositionally biased region" description="Polar residues" evidence="5">
    <location>
        <begin position="1"/>
        <end position="11"/>
    </location>
</feature>
<evidence type="ECO:0000256" key="2">
    <source>
        <dbReference type="ARBA" id="ARBA00022679"/>
    </source>
</evidence>
<feature type="compositionally biased region" description="Low complexity" evidence="5">
    <location>
        <begin position="558"/>
        <end position="581"/>
    </location>
</feature>
<feature type="region of interest" description="Disordered" evidence="5">
    <location>
        <begin position="950"/>
        <end position="983"/>
    </location>
</feature>
<dbReference type="Pfam" id="PF03770">
    <property type="entry name" value="IPK"/>
    <property type="match status" value="1"/>
</dbReference>
<sequence length="1304" mass="143242">MSDSSPNNSKHSLAPSPAIPPAGPAPVSNLNSNHDGLTNSSSLEDQPTEAAPVLTSTSARLKPGPSSLSRQLWATSVDSPQLSERDSIFATTYFPANSPPSSSYRPIVPKISNRFHGESSSQEDFPLAGAIGGKVTFASPISHPIPIQIPISNPSSITPTAKQPHSTYTSTNRLRPIPIPDIDTRNSHYSSLSTSNRSKSVPMGNYQDEDSDVPQSPLGSPINFSTSPSRYEDPIASSTDDLGEAARVRYRSWREGNADLGVHDGEKARRSKSGDNATVDRKIQAILPQVDSQNTSTRSRKSSHYMGLFKEKDAAEDQMRRESRVNWTSEISTDVKSKDDISRQRVPSRRKTAIGLEVTRESPEEISGQNLEKPFDFQTSPFDQSSHPTPIPAKTSLHRQALLTKHGSDGSTRPPSAGKGSAEIDAERHVSVGSTTSTISSNQTERARTASDYSLVATEDDEDSEKEHISSATYIPHRQIRSNLSPLLDVTRRPIFRSQSAATVAMSPEPVVEDDTGASPTEVEISLKSQDKVQLWHGELGPRGGAGSPTELEPPLDYEATSSTSEAESYEESIASSTAYESESDANLDEDPDTPKVKHRKHRPRVPVGVVPLKPFRHQVGGHSTVFQFSRQTICKQLNNRENVFYEVVEKHHPELYIGVLNVTFSKAPKRRKTESIVPDSTALESASTAQNDDLKPTKDTEEARIVSHSQKPTAIPQVIFENNRHIIPADLFQEARRPSTPKPVSSDLEPRLNSLSLRPLNPIESISRDGSPRPHIRSWGSTRVNTRLQAQVLREVFTPPIIHRHRHVRHSLATGQGASIGSSAHTAFHRSQSDLPASLQLSPSVPDASADNMLDVGLPLHPSRTAPDDDVEYVEQRAVSTHASQSLARLPRRRHSGSGLFRRAIDAVSGVRSNLEFHEEDGYRADQEDGVFAMDDDSQLKQDSALKTSASHQQLAVKDETLNQSTGSLNGLSHESSRGSEQEIKPLAKRATDTSLVSQPTIPQQLSDPIDGRTELFLLLEDLTAKMEKPCVLDLKMGTRQYGVEANEKKQRSQRRKCAMTTSRELGVRVCGMQVWNVKTQSYLFEDKYFGRDLKAGTEFQDALSRFFFDGIGHASARRYIPVILEQLAKLERIVRHLPGYRFYASSLLILYDRAAASYPGEGDTSSPSPPDDSPGARTLTRADSGPPPPRSRRSAHHASASPIKIKIVDFANCVTQEDTSRAAHATIPPHDPDGVDRGYLRGLRTLRLYLQRIWRELNDGEWVERGEGEAMAVGQRGAGRGTTGRSGWQDAVPWEDPGNVSV</sequence>